<dbReference type="GO" id="GO:0006888">
    <property type="term" value="P:endoplasmic reticulum to Golgi vesicle-mediated transport"/>
    <property type="evidence" value="ECO:0007669"/>
    <property type="project" value="InterPro"/>
</dbReference>
<dbReference type="OrthoDB" id="2189254at2759"/>
<dbReference type="Proteomes" id="UP000237246">
    <property type="component" value="Unassembled WGS sequence"/>
</dbReference>
<reference evidence="1 2" key="1">
    <citation type="submission" date="2018-01" db="EMBL/GenBank/DDBJ databases">
        <title>Comparison of the Chinese Bamboo Partridge and Red Junglefowl genome sequences highlights the importance of demography in genome evolution.</title>
        <authorList>
            <person name="Tiley G.P."/>
            <person name="Kimball R.T."/>
            <person name="Braun E.L."/>
            <person name="Burleigh J.G."/>
        </authorList>
    </citation>
    <scope>NUCLEOTIDE SEQUENCE [LARGE SCALE GENOMIC DNA]</scope>
    <source>
        <strain evidence="1">RTK389</strain>
        <tissue evidence="1">Blood</tissue>
    </source>
</reference>
<dbReference type="GO" id="GO:0070939">
    <property type="term" value="C:Dsl1/NZR complex"/>
    <property type="evidence" value="ECO:0007669"/>
    <property type="project" value="InterPro"/>
</dbReference>
<accession>A0A2P4SPW8</accession>
<sequence length="133" mass="15039">MRYSIGVMVAGLNRRYTPFCWQIIMANHFNEGGAAQLQFDMSRNLFPLFSHYCKRPENYFKHIKEACIILNLNIGSALLLKEVLQSASESEAPLQPKQPSATAALNELGVYKLAQQDVEILLNLRAIWPNTGK</sequence>
<name>A0A2P4SPW8_BAMTH</name>
<dbReference type="Pfam" id="PF04437">
    <property type="entry name" value="RINT1_TIP1"/>
    <property type="match status" value="1"/>
</dbReference>
<keyword evidence="2" id="KW-1185">Reference proteome</keyword>
<dbReference type="GO" id="GO:0006890">
    <property type="term" value="P:retrograde vesicle-mediated transport, Golgi to endoplasmic reticulum"/>
    <property type="evidence" value="ECO:0007669"/>
    <property type="project" value="InterPro"/>
</dbReference>
<organism evidence="1 2">
    <name type="scientific">Bambusicola thoracicus</name>
    <name type="common">Chinese bamboo-partridge</name>
    <name type="synonym">Perdix thoracica</name>
    <dbReference type="NCBI Taxonomy" id="9083"/>
    <lineage>
        <taxon>Eukaryota</taxon>
        <taxon>Metazoa</taxon>
        <taxon>Chordata</taxon>
        <taxon>Craniata</taxon>
        <taxon>Vertebrata</taxon>
        <taxon>Euteleostomi</taxon>
        <taxon>Archelosauria</taxon>
        <taxon>Archosauria</taxon>
        <taxon>Dinosauria</taxon>
        <taxon>Saurischia</taxon>
        <taxon>Theropoda</taxon>
        <taxon>Coelurosauria</taxon>
        <taxon>Aves</taxon>
        <taxon>Neognathae</taxon>
        <taxon>Galloanserae</taxon>
        <taxon>Galliformes</taxon>
        <taxon>Phasianidae</taxon>
        <taxon>Perdicinae</taxon>
        <taxon>Bambusicola</taxon>
    </lineage>
</organism>
<dbReference type="InterPro" id="IPR007528">
    <property type="entry name" value="RINT1_Tip20"/>
</dbReference>
<dbReference type="PROSITE" id="PS51386">
    <property type="entry name" value="RINT1_TIP20"/>
    <property type="match status" value="1"/>
</dbReference>
<gene>
    <name evidence="1" type="ORF">CIB84_010083</name>
</gene>
<comment type="caution">
    <text evidence="1">The sequence shown here is derived from an EMBL/GenBank/DDBJ whole genome shotgun (WGS) entry which is preliminary data.</text>
</comment>
<dbReference type="PANTHER" id="PTHR13520">
    <property type="entry name" value="RAD50-INTERACTING PROTEIN 1 RINT-1"/>
    <property type="match status" value="1"/>
</dbReference>
<dbReference type="AlphaFoldDB" id="A0A2P4SPW8"/>
<evidence type="ECO:0000313" key="2">
    <source>
        <dbReference type="Proteomes" id="UP000237246"/>
    </source>
</evidence>
<dbReference type="EMBL" id="PPHD01030185">
    <property type="protein sequence ID" value="POI26166.1"/>
    <property type="molecule type" value="Genomic_DNA"/>
</dbReference>
<evidence type="ECO:0000313" key="1">
    <source>
        <dbReference type="EMBL" id="POI26166.1"/>
    </source>
</evidence>
<proteinExistence type="predicted"/>
<dbReference type="PANTHER" id="PTHR13520:SF0">
    <property type="entry name" value="RAD50-INTERACTING PROTEIN 1"/>
    <property type="match status" value="1"/>
</dbReference>
<protein>
    <submittedName>
        <fullName evidence="1">Uncharacterized protein</fullName>
    </submittedName>
</protein>
<dbReference type="GO" id="GO:0060628">
    <property type="term" value="P:regulation of ER to Golgi vesicle-mediated transport"/>
    <property type="evidence" value="ECO:0007669"/>
    <property type="project" value="TreeGrafter"/>
</dbReference>